<organism evidence="3 4">
    <name type="scientific">Herbaspirillum chlorophenolicum</name>
    <dbReference type="NCBI Taxonomy" id="211589"/>
    <lineage>
        <taxon>Bacteria</taxon>
        <taxon>Pseudomonadati</taxon>
        <taxon>Pseudomonadota</taxon>
        <taxon>Betaproteobacteria</taxon>
        <taxon>Burkholderiales</taxon>
        <taxon>Oxalobacteraceae</taxon>
        <taxon>Herbaspirillum</taxon>
    </lineage>
</organism>
<accession>A0ABW8F1Q9</accession>
<evidence type="ECO:0000259" key="2">
    <source>
        <dbReference type="Pfam" id="PF02698"/>
    </source>
</evidence>
<dbReference type="Gene3D" id="3.40.50.620">
    <property type="entry name" value="HUPs"/>
    <property type="match status" value="1"/>
</dbReference>
<dbReference type="Pfam" id="PF02698">
    <property type="entry name" value="DUF218"/>
    <property type="match status" value="1"/>
</dbReference>
<keyword evidence="1" id="KW-0472">Membrane</keyword>
<comment type="caution">
    <text evidence="3">The sequence shown here is derived from an EMBL/GenBank/DDBJ whole genome shotgun (WGS) entry which is preliminary data.</text>
</comment>
<feature type="transmembrane region" description="Helical" evidence="1">
    <location>
        <begin position="41"/>
        <end position="63"/>
    </location>
</feature>
<sequence length="251" mass="27323">MPFSVLLSAIASALLLPPANSLLLCAAGFLLRQRMRKTGNLMIFLGVAMLLVLSTRLGAMLLVRPLENQYPPLAAAGDAQAIVILGAGRMGNAPEYGHDDEASMIGMKRLQYGAYLQRKTGLPILVTGGSPDGSPESEAALMARTLRRDLGAEVRWEEKRSNTTYDNAVMSADMLKQDNIGRILLVTDAIHMPRSVRVFSSTGLKVTPAPTVFTGTASSRITDYFPAASNLQLSSYAMHEWIGQAWYWVRH</sequence>
<proteinExistence type="predicted"/>
<keyword evidence="1" id="KW-1133">Transmembrane helix</keyword>
<gene>
    <name evidence="3" type="ORF">ACIPEN_15450</name>
</gene>
<dbReference type="InterPro" id="IPR051599">
    <property type="entry name" value="Cell_Envelope_Assoc"/>
</dbReference>
<dbReference type="EMBL" id="JBIUZV010000008">
    <property type="protein sequence ID" value="MFJ3047222.1"/>
    <property type="molecule type" value="Genomic_DNA"/>
</dbReference>
<dbReference type="InterPro" id="IPR014729">
    <property type="entry name" value="Rossmann-like_a/b/a_fold"/>
</dbReference>
<dbReference type="InterPro" id="IPR003848">
    <property type="entry name" value="DUF218"/>
</dbReference>
<evidence type="ECO:0000256" key="1">
    <source>
        <dbReference type="SAM" id="Phobius"/>
    </source>
</evidence>
<name>A0ABW8F1Q9_9BURK</name>
<dbReference type="Proteomes" id="UP001617427">
    <property type="component" value="Unassembled WGS sequence"/>
</dbReference>
<evidence type="ECO:0000313" key="3">
    <source>
        <dbReference type="EMBL" id="MFJ3047222.1"/>
    </source>
</evidence>
<dbReference type="RefSeq" id="WP_402701740.1">
    <property type="nucleotide sequence ID" value="NZ_JBIUZV010000008.1"/>
</dbReference>
<feature type="domain" description="DUF218" evidence="2">
    <location>
        <begin position="80"/>
        <end position="243"/>
    </location>
</feature>
<dbReference type="CDD" id="cd06259">
    <property type="entry name" value="YdcF-like"/>
    <property type="match status" value="1"/>
</dbReference>
<protein>
    <submittedName>
        <fullName evidence="3">YdcF family protein</fullName>
    </submittedName>
</protein>
<evidence type="ECO:0000313" key="4">
    <source>
        <dbReference type="Proteomes" id="UP001617427"/>
    </source>
</evidence>
<dbReference type="PANTHER" id="PTHR30336">
    <property type="entry name" value="INNER MEMBRANE PROTEIN, PROBABLE PERMEASE"/>
    <property type="match status" value="1"/>
</dbReference>
<keyword evidence="4" id="KW-1185">Reference proteome</keyword>
<keyword evidence="1" id="KW-0812">Transmembrane</keyword>
<dbReference type="PANTHER" id="PTHR30336:SF4">
    <property type="entry name" value="ENVELOPE BIOGENESIS FACTOR ELYC"/>
    <property type="match status" value="1"/>
</dbReference>
<reference evidence="3 4" key="1">
    <citation type="submission" date="2024-10" db="EMBL/GenBank/DDBJ databases">
        <title>The Natural Products Discovery Center: Release of the First 8490 Sequenced Strains for Exploring Actinobacteria Biosynthetic Diversity.</title>
        <authorList>
            <person name="Kalkreuter E."/>
            <person name="Kautsar S.A."/>
            <person name="Yang D."/>
            <person name="Bader C.D."/>
            <person name="Teijaro C.N."/>
            <person name="Fluegel L."/>
            <person name="Davis C.M."/>
            <person name="Simpson J.R."/>
            <person name="Lauterbach L."/>
            <person name="Steele A.D."/>
            <person name="Gui C."/>
            <person name="Meng S."/>
            <person name="Li G."/>
            <person name="Viehrig K."/>
            <person name="Ye F."/>
            <person name="Su P."/>
            <person name="Kiefer A.F."/>
            <person name="Nichols A."/>
            <person name="Cepeda A.J."/>
            <person name="Yan W."/>
            <person name="Fan B."/>
            <person name="Jiang Y."/>
            <person name="Adhikari A."/>
            <person name="Zheng C.-J."/>
            <person name="Schuster L."/>
            <person name="Cowan T.M."/>
            <person name="Smanski M.J."/>
            <person name="Chevrette M.G."/>
            <person name="De Carvalho L.P.S."/>
            <person name="Shen B."/>
        </authorList>
    </citation>
    <scope>NUCLEOTIDE SEQUENCE [LARGE SCALE GENOMIC DNA]</scope>
    <source>
        <strain evidence="3 4">NPDC087045</strain>
    </source>
</reference>